<reference evidence="2 3" key="1">
    <citation type="submission" date="2023-07" db="EMBL/GenBank/DDBJ databases">
        <title>Sequencing the genomes of 1000 actinobacteria strains.</title>
        <authorList>
            <person name="Klenk H.-P."/>
        </authorList>
    </citation>
    <scope>NUCLEOTIDE SEQUENCE [LARGE SCALE GENOMIC DNA]</scope>
    <source>
        <strain evidence="2 3">DSM 44508</strain>
    </source>
</reference>
<dbReference type="RefSeq" id="WP_277103986.1">
    <property type="nucleotide sequence ID" value="NZ_BAAAJS010000074.1"/>
</dbReference>
<evidence type="ECO:0000259" key="1">
    <source>
        <dbReference type="Pfam" id="PF00188"/>
    </source>
</evidence>
<evidence type="ECO:0000313" key="2">
    <source>
        <dbReference type="EMBL" id="MDR7353674.1"/>
    </source>
</evidence>
<feature type="domain" description="SCP" evidence="1">
    <location>
        <begin position="90"/>
        <end position="184"/>
    </location>
</feature>
<sequence>MMRGAGINMRAVLSGNPEAIAQIQRVLSVFMAVVTFASATVSTLQSGAGVSSSPLAQAEQPGLDSLVQPLDTYRVWEDATIRNDIVYILNRSRTDTARPIVHSDFGLSMQAQKWAERNATTDSYAETPAQVVMVQAVLPSKGASAAKFLEVWFNDPASQKALARKDVNSIGVGVASAGDKTYAVIQLS</sequence>
<dbReference type="InterPro" id="IPR014044">
    <property type="entry name" value="CAP_dom"/>
</dbReference>
<dbReference type="EMBL" id="JAVDYF010000001">
    <property type="protein sequence ID" value="MDR7353674.1"/>
    <property type="molecule type" value="Genomic_DNA"/>
</dbReference>
<evidence type="ECO:0000313" key="3">
    <source>
        <dbReference type="Proteomes" id="UP001183619"/>
    </source>
</evidence>
<dbReference type="Proteomes" id="UP001183619">
    <property type="component" value="Unassembled WGS sequence"/>
</dbReference>
<dbReference type="SUPFAM" id="SSF55797">
    <property type="entry name" value="PR-1-like"/>
    <property type="match status" value="1"/>
</dbReference>
<name>A0ABU2B8G3_9CORY</name>
<accession>A0ABU2B8G3</accession>
<dbReference type="InterPro" id="IPR035940">
    <property type="entry name" value="CAP_sf"/>
</dbReference>
<organism evidence="2 3">
    <name type="scientific">Corynebacterium felinum</name>
    <dbReference type="NCBI Taxonomy" id="131318"/>
    <lineage>
        <taxon>Bacteria</taxon>
        <taxon>Bacillati</taxon>
        <taxon>Actinomycetota</taxon>
        <taxon>Actinomycetes</taxon>
        <taxon>Mycobacteriales</taxon>
        <taxon>Corynebacteriaceae</taxon>
        <taxon>Corynebacterium</taxon>
    </lineage>
</organism>
<dbReference type="Pfam" id="PF00188">
    <property type="entry name" value="CAP"/>
    <property type="match status" value="1"/>
</dbReference>
<gene>
    <name evidence="2" type="ORF">J2S37_000212</name>
</gene>
<protein>
    <submittedName>
        <fullName evidence="2">Uncharacterized protein YkwD</fullName>
    </submittedName>
</protein>
<comment type="caution">
    <text evidence="2">The sequence shown here is derived from an EMBL/GenBank/DDBJ whole genome shotgun (WGS) entry which is preliminary data.</text>
</comment>
<proteinExistence type="predicted"/>
<keyword evidence="3" id="KW-1185">Reference proteome</keyword>